<sequence>MGISKKEAIDLIKLAESEGAPLTVSQLRELAGKVSAKFDSPAENAVMFLNSGLMPDKVTKSEKVVFDIINKGSYHSIVTINAKLVDVSGFIQSDEFVVALEKAVSATTPIDKVDAKIYEIMNGSKDAKGVRLPDGIWDDASRRFVLESATEHVRVMVGGAAPDSVFVLS</sequence>
<gene>
    <name evidence="1" type="ORF">PZA18_17360</name>
</gene>
<dbReference type="Proteomes" id="UP001172778">
    <property type="component" value="Unassembled WGS sequence"/>
</dbReference>
<proteinExistence type="predicted"/>
<keyword evidence="2" id="KW-1185">Reference proteome</keyword>
<organism evidence="1 2">
    <name type="scientific">Parachitinimonas caeni</name>
    <dbReference type="NCBI Taxonomy" id="3031301"/>
    <lineage>
        <taxon>Bacteria</taxon>
        <taxon>Pseudomonadati</taxon>
        <taxon>Pseudomonadota</taxon>
        <taxon>Betaproteobacteria</taxon>
        <taxon>Neisseriales</taxon>
        <taxon>Chitinibacteraceae</taxon>
        <taxon>Parachitinimonas</taxon>
    </lineage>
</organism>
<dbReference type="RefSeq" id="WP_284102139.1">
    <property type="nucleotide sequence ID" value="NZ_JARRAF010000025.1"/>
</dbReference>
<accession>A0ABT7E0I2</accession>
<evidence type="ECO:0000313" key="1">
    <source>
        <dbReference type="EMBL" id="MDK2125825.1"/>
    </source>
</evidence>
<dbReference type="EMBL" id="JARRAF010000025">
    <property type="protein sequence ID" value="MDK2125825.1"/>
    <property type="molecule type" value="Genomic_DNA"/>
</dbReference>
<protein>
    <submittedName>
        <fullName evidence="1">Uncharacterized protein</fullName>
    </submittedName>
</protein>
<reference evidence="1" key="1">
    <citation type="submission" date="2023-03" db="EMBL/GenBank/DDBJ databases">
        <title>Chitinimonas shenzhenensis gen. nov., sp. nov., a novel member of family Burkholderiaceae isolated from activated sludge collected in Shen Zhen, China.</title>
        <authorList>
            <person name="Wang X."/>
        </authorList>
    </citation>
    <scope>NUCLEOTIDE SEQUENCE</scope>
    <source>
        <strain evidence="1">DQS-5</strain>
    </source>
</reference>
<evidence type="ECO:0000313" key="2">
    <source>
        <dbReference type="Proteomes" id="UP001172778"/>
    </source>
</evidence>
<name>A0ABT7E0I2_9NEIS</name>
<comment type="caution">
    <text evidence="1">The sequence shown here is derived from an EMBL/GenBank/DDBJ whole genome shotgun (WGS) entry which is preliminary data.</text>
</comment>